<name>A0A1G9I046_9BACT</name>
<dbReference type="Proteomes" id="UP000198901">
    <property type="component" value="Unassembled WGS sequence"/>
</dbReference>
<dbReference type="InterPro" id="IPR029058">
    <property type="entry name" value="AB_hydrolase_fold"/>
</dbReference>
<protein>
    <recommendedName>
        <fullName evidence="3">Acetyl esterase/lipase</fullName>
    </recommendedName>
</protein>
<reference evidence="1 2" key="1">
    <citation type="submission" date="2016-10" db="EMBL/GenBank/DDBJ databases">
        <authorList>
            <person name="de Groot N.N."/>
        </authorList>
    </citation>
    <scope>NUCLEOTIDE SEQUENCE [LARGE SCALE GENOMIC DNA]</scope>
    <source>
        <strain evidence="1 2">DSM 21668</strain>
    </source>
</reference>
<evidence type="ECO:0000313" key="1">
    <source>
        <dbReference type="EMBL" id="SDL18465.1"/>
    </source>
</evidence>
<keyword evidence="2" id="KW-1185">Reference proteome</keyword>
<accession>A0A1G9I046</accession>
<gene>
    <name evidence="1" type="ORF">SAMN04488090_0277</name>
</gene>
<dbReference type="Gene3D" id="3.40.50.1820">
    <property type="entry name" value="alpha/beta hydrolase"/>
    <property type="match status" value="1"/>
</dbReference>
<proteinExistence type="predicted"/>
<dbReference type="EMBL" id="FNGS01000001">
    <property type="protein sequence ID" value="SDL18465.1"/>
    <property type="molecule type" value="Genomic_DNA"/>
</dbReference>
<dbReference type="RefSeq" id="WP_218126565.1">
    <property type="nucleotide sequence ID" value="NZ_FNGS01000001.1"/>
</dbReference>
<evidence type="ECO:0008006" key="3">
    <source>
        <dbReference type="Google" id="ProtNLM"/>
    </source>
</evidence>
<dbReference type="SUPFAM" id="SSF53474">
    <property type="entry name" value="alpha/beta-Hydrolases"/>
    <property type="match status" value="1"/>
</dbReference>
<evidence type="ECO:0000313" key="2">
    <source>
        <dbReference type="Proteomes" id="UP000198901"/>
    </source>
</evidence>
<sequence length="308" mass="34443">MRLLLLFLCFYSGTFAQSGWKKVPLSAPRELYLEKGRPSQNSGYYIWQTTITPRGWLLLFPGMGMSDLEGEAAIARNMVSYGIVTVVPRINNRLFWEQQAEKAIEDITAAIRNQEGLTDSLAVFIGGFSSGGHLALTLAENRLLSGQRVDAVFAVDPPTDLLAYYEMGQRRIQMNACPLLIREGKQMVEMLGKYFGGSPSADTCSRYSAYSRAGGGRAKVLTQTPVRLYAEPDTAFWKKEFCGAIEYEDLNAASATRFIQFLQDAGNKQAKLILTQHKGFWRGRRFPHAWSIAEPAELAEWLGSMLKK</sequence>
<dbReference type="AlphaFoldDB" id="A0A1G9I046"/>
<dbReference type="STRING" id="563176.SAMN04488090_0277"/>
<organism evidence="1 2">
    <name type="scientific">Siphonobacter aquaeclarae</name>
    <dbReference type="NCBI Taxonomy" id="563176"/>
    <lineage>
        <taxon>Bacteria</taxon>
        <taxon>Pseudomonadati</taxon>
        <taxon>Bacteroidota</taxon>
        <taxon>Cytophagia</taxon>
        <taxon>Cytophagales</taxon>
        <taxon>Cytophagaceae</taxon>
        <taxon>Siphonobacter</taxon>
    </lineage>
</organism>